<feature type="transmembrane region" description="Helical" evidence="6">
    <location>
        <begin position="51"/>
        <end position="69"/>
    </location>
</feature>
<dbReference type="PANTHER" id="PTHR40277:SF1">
    <property type="entry name" value="BLL5419 PROTEIN"/>
    <property type="match status" value="1"/>
</dbReference>
<keyword evidence="4 6" id="KW-1133">Transmembrane helix</keyword>
<dbReference type="EMBL" id="OX458333">
    <property type="protein sequence ID" value="CAI8872114.1"/>
    <property type="molecule type" value="Genomic_DNA"/>
</dbReference>
<sequence length="311" mass="33900">MKQVLLKSGTWLNRRSVRFVLMLTVFAFIFAKIDRSALMAHLSRFDPTMGAAIVGVFLLSIATFALRWWRICRALGVQAPFKDFIRVLWVSQSVSECGPPLVVGELARFQLMRGSAENWQLIVGQAVDRFSGKIVLLLIALGLTPVYLRLYSEFPALQIVLFALMLLSLASVAVVVFRRFWPMAQSHTRIVLALCNPLRSPGHYGLSLLIQLLLAANFALAAAGLGLSGNALTVFMLGPLLLLGVSSLPALVSDWGKREAAAVFLLAPAGLTPEQSLAVSLIFGALHLLTALPGALLLLSVRRREAVSVRE</sequence>
<dbReference type="RefSeq" id="WP_317963267.1">
    <property type="nucleotide sequence ID" value="NZ_OX458333.1"/>
</dbReference>
<keyword evidence="8" id="KW-1185">Reference proteome</keyword>
<evidence type="ECO:0000313" key="8">
    <source>
        <dbReference type="Proteomes" id="UP001162030"/>
    </source>
</evidence>
<reference evidence="7 8" key="1">
    <citation type="submission" date="2023-03" db="EMBL/GenBank/DDBJ databases">
        <authorList>
            <person name="Pearce D."/>
        </authorList>
    </citation>
    <scope>NUCLEOTIDE SEQUENCE [LARGE SCALE GENOMIC DNA]</scope>
    <source>
        <strain evidence="7">Msz</strain>
    </source>
</reference>
<dbReference type="InterPro" id="IPR022791">
    <property type="entry name" value="L-PG_synthase/AglD"/>
</dbReference>
<name>A0ABM9I3R0_9GAMM</name>
<comment type="subcellular location">
    <subcellularLocation>
        <location evidence="1">Cell membrane</location>
        <topology evidence="1">Multi-pass membrane protein</topology>
    </subcellularLocation>
</comment>
<evidence type="ECO:0000256" key="3">
    <source>
        <dbReference type="ARBA" id="ARBA00022692"/>
    </source>
</evidence>
<feature type="transmembrane region" description="Helical" evidence="6">
    <location>
        <begin position="281"/>
        <end position="301"/>
    </location>
</feature>
<dbReference type="Pfam" id="PF03706">
    <property type="entry name" value="LPG_synthase_TM"/>
    <property type="match status" value="1"/>
</dbReference>
<evidence type="ECO:0000256" key="4">
    <source>
        <dbReference type="ARBA" id="ARBA00022989"/>
    </source>
</evidence>
<gene>
    <name evidence="7" type="ORF">MSZNOR_2899</name>
</gene>
<dbReference type="Proteomes" id="UP001162030">
    <property type="component" value="Chromosome"/>
</dbReference>
<feature type="transmembrane region" description="Helical" evidence="6">
    <location>
        <begin position="157"/>
        <end position="181"/>
    </location>
</feature>
<keyword evidence="5 6" id="KW-0472">Membrane</keyword>
<keyword evidence="3 6" id="KW-0812">Transmembrane</keyword>
<proteinExistence type="predicted"/>
<feature type="transmembrane region" description="Helical" evidence="6">
    <location>
        <begin position="12"/>
        <end position="31"/>
    </location>
</feature>
<protein>
    <submittedName>
        <fullName evidence="7">Lysylphosphatidylglycerol synthase-like protein</fullName>
    </submittedName>
</protein>
<evidence type="ECO:0000256" key="2">
    <source>
        <dbReference type="ARBA" id="ARBA00022475"/>
    </source>
</evidence>
<dbReference type="PANTHER" id="PTHR40277">
    <property type="entry name" value="BLL5419 PROTEIN"/>
    <property type="match status" value="1"/>
</dbReference>
<keyword evidence="2" id="KW-1003">Cell membrane</keyword>
<feature type="transmembrane region" description="Helical" evidence="6">
    <location>
        <begin position="202"/>
        <end position="225"/>
    </location>
</feature>
<feature type="transmembrane region" description="Helical" evidence="6">
    <location>
        <begin position="134"/>
        <end position="151"/>
    </location>
</feature>
<accession>A0ABM9I3R0</accession>
<evidence type="ECO:0000256" key="5">
    <source>
        <dbReference type="ARBA" id="ARBA00023136"/>
    </source>
</evidence>
<evidence type="ECO:0000313" key="7">
    <source>
        <dbReference type="EMBL" id="CAI8872114.1"/>
    </source>
</evidence>
<evidence type="ECO:0000256" key="1">
    <source>
        <dbReference type="ARBA" id="ARBA00004651"/>
    </source>
</evidence>
<organism evidence="7 8">
    <name type="scientific">Methylocaldum szegediense</name>
    <dbReference type="NCBI Taxonomy" id="73780"/>
    <lineage>
        <taxon>Bacteria</taxon>
        <taxon>Pseudomonadati</taxon>
        <taxon>Pseudomonadota</taxon>
        <taxon>Gammaproteobacteria</taxon>
        <taxon>Methylococcales</taxon>
        <taxon>Methylococcaceae</taxon>
        <taxon>Methylocaldum</taxon>
    </lineage>
</organism>
<evidence type="ECO:0000256" key="6">
    <source>
        <dbReference type="SAM" id="Phobius"/>
    </source>
</evidence>